<evidence type="ECO:0000259" key="10">
    <source>
        <dbReference type="Pfam" id="PF02355"/>
    </source>
</evidence>
<dbReference type="EMBL" id="MHLA01000014">
    <property type="protein sequence ID" value="OGY99606.1"/>
    <property type="molecule type" value="Genomic_DNA"/>
</dbReference>
<comment type="subunit">
    <text evidence="9">Forms a complex with SecF. Part of the essential Sec protein translocation apparatus which comprises SecA, SecYEG and auxiliary proteins SecDF. Other proteins may also be involved.</text>
</comment>
<keyword evidence="3 9" id="KW-1003">Cell membrane</keyword>
<name>A0A1G2CEF0_9BACT</name>
<feature type="transmembrane region" description="Helical" evidence="9">
    <location>
        <begin position="304"/>
        <end position="325"/>
    </location>
</feature>
<feature type="transmembrane region" description="Helical" evidence="9">
    <location>
        <begin position="6"/>
        <end position="24"/>
    </location>
</feature>
<dbReference type="Pfam" id="PF21760">
    <property type="entry name" value="SecD_1st"/>
    <property type="match status" value="1"/>
</dbReference>
<comment type="caution">
    <text evidence="9">Lacks conserved residue(s) required for the propagation of feature annotation.</text>
</comment>
<gene>
    <name evidence="9" type="primary">secD</name>
    <name evidence="13" type="ORF">A2945_03100</name>
</gene>
<protein>
    <recommendedName>
        <fullName evidence="9">Protein translocase subunit SecD</fullName>
    </recommendedName>
</protein>
<dbReference type="PANTHER" id="PTHR30081">
    <property type="entry name" value="PROTEIN-EXPORT MEMBRANE PROTEIN SEC"/>
    <property type="match status" value="1"/>
</dbReference>
<keyword evidence="5 9" id="KW-0653">Protein transport</keyword>
<evidence type="ECO:0000256" key="7">
    <source>
        <dbReference type="ARBA" id="ARBA00023010"/>
    </source>
</evidence>
<dbReference type="Proteomes" id="UP000178880">
    <property type="component" value="Unassembled WGS sequence"/>
</dbReference>
<evidence type="ECO:0000313" key="14">
    <source>
        <dbReference type="Proteomes" id="UP000178880"/>
    </source>
</evidence>
<sequence>MRRHAASYLILIILIAVVAGIFVYPKWLGGKWRPWRLGLDLVGGSHLVYQVDLAAVPNQDRDSVVNGLRDVIERRVNLFGISEPQIFTAQSGENAQLVVELAGVKEISEAINLIGETPLLDFRITEQNGTSTDFIPTNLTGRFVTSAQIDFDPTTNAPQVALTFNSEGAGIFERLTEENVGKVIGIFLDGNLIEAPTVQQKISGGQAVITGRFTIKQARELVERFNAGALPAPITLINQQTISSALGADSLQKVIVAGLIGTLLVIIFMIMYYRMLGLFAAFSLIIYIVLTLGLFKLVPITMSLAGIAGFILTIGMAVDANILIFERIKEERNRGLSKSSATEEGFRRAWASIRDSNTSTIITAVILYYFTSSFVRGFALTLLLGVLISLFSAITTTRLFLRVFSKDSHAHLKPKT</sequence>
<keyword evidence="2 9" id="KW-0813">Transport</keyword>
<dbReference type="GO" id="GO:0065002">
    <property type="term" value="P:intracellular protein transmembrane transport"/>
    <property type="evidence" value="ECO:0007669"/>
    <property type="project" value="UniProtKB-UniRule"/>
</dbReference>
<dbReference type="SUPFAM" id="SSF82866">
    <property type="entry name" value="Multidrug efflux transporter AcrB transmembrane domain"/>
    <property type="match status" value="1"/>
</dbReference>
<comment type="similarity">
    <text evidence="9">Belongs to the SecD/SecF family. SecD subfamily.</text>
</comment>
<dbReference type="Pfam" id="PF02355">
    <property type="entry name" value="SecD_SecF_C"/>
    <property type="match status" value="1"/>
</dbReference>
<feature type="domain" description="SecDF P1 head subdomain" evidence="12">
    <location>
        <begin position="138"/>
        <end position="232"/>
    </location>
</feature>
<evidence type="ECO:0000256" key="8">
    <source>
        <dbReference type="ARBA" id="ARBA00023136"/>
    </source>
</evidence>
<evidence type="ECO:0000256" key="9">
    <source>
        <dbReference type="HAMAP-Rule" id="MF_01463"/>
    </source>
</evidence>
<dbReference type="STRING" id="1798650.A2945_03100"/>
<comment type="caution">
    <text evidence="13">The sequence shown here is derived from an EMBL/GenBank/DDBJ whole genome shotgun (WGS) entry which is preliminary data.</text>
</comment>
<evidence type="ECO:0000256" key="3">
    <source>
        <dbReference type="ARBA" id="ARBA00022475"/>
    </source>
</evidence>
<keyword evidence="7 9" id="KW-0811">Translocation</keyword>
<feature type="domain" description="Protein export membrane protein SecD/SecF C-terminal" evidence="10">
    <location>
        <begin position="235"/>
        <end position="398"/>
    </location>
</feature>
<comment type="subcellular location">
    <subcellularLocation>
        <location evidence="1 9">Cell membrane</location>
        <topology evidence="1 9">Multi-pass membrane protein</topology>
    </subcellularLocation>
</comment>
<keyword evidence="4 9" id="KW-0812">Transmembrane</keyword>
<dbReference type="InterPro" id="IPR055344">
    <property type="entry name" value="SecD_SecF_C_bact"/>
</dbReference>
<dbReference type="GO" id="GO:0015450">
    <property type="term" value="F:protein-transporting ATPase activity"/>
    <property type="evidence" value="ECO:0007669"/>
    <property type="project" value="InterPro"/>
</dbReference>
<dbReference type="Pfam" id="PF22599">
    <property type="entry name" value="SecDF_P1_head"/>
    <property type="match status" value="1"/>
</dbReference>
<dbReference type="PANTHER" id="PTHR30081:SF1">
    <property type="entry name" value="PROTEIN TRANSLOCASE SUBUNIT SECD"/>
    <property type="match status" value="1"/>
</dbReference>
<evidence type="ECO:0000259" key="12">
    <source>
        <dbReference type="Pfam" id="PF22599"/>
    </source>
</evidence>
<comment type="function">
    <text evidence="9">Part of the Sec protein translocase complex. Interacts with the SecYEG preprotein conducting channel. SecDF uses the proton motive force (PMF) to complete protein translocation after the ATP-dependent function of SecA.</text>
</comment>
<dbReference type="GO" id="GO:0006605">
    <property type="term" value="P:protein targeting"/>
    <property type="evidence" value="ECO:0007669"/>
    <property type="project" value="UniProtKB-UniRule"/>
</dbReference>
<evidence type="ECO:0000313" key="13">
    <source>
        <dbReference type="EMBL" id="OGY99606.1"/>
    </source>
</evidence>
<dbReference type="NCBIfam" id="TIGR01129">
    <property type="entry name" value="secD"/>
    <property type="match status" value="1"/>
</dbReference>
<dbReference type="GO" id="GO:0005886">
    <property type="term" value="C:plasma membrane"/>
    <property type="evidence" value="ECO:0007669"/>
    <property type="project" value="UniProtKB-SubCell"/>
</dbReference>
<feature type="transmembrane region" description="Helical" evidence="9">
    <location>
        <begin position="378"/>
        <end position="401"/>
    </location>
</feature>
<evidence type="ECO:0000259" key="11">
    <source>
        <dbReference type="Pfam" id="PF21760"/>
    </source>
</evidence>
<dbReference type="GO" id="GO:0043952">
    <property type="term" value="P:protein transport by the Sec complex"/>
    <property type="evidence" value="ECO:0007669"/>
    <property type="project" value="UniProtKB-UniRule"/>
</dbReference>
<evidence type="ECO:0000256" key="4">
    <source>
        <dbReference type="ARBA" id="ARBA00022692"/>
    </source>
</evidence>
<dbReference type="Gene3D" id="1.20.1640.10">
    <property type="entry name" value="Multidrug efflux transporter AcrB transmembrane domain"/>
    <property type="match status" value="1"/>
</dbReference>
<dbReference type="InterPro" id="IPR048634">
    <property type="entry name" value="SecD_SecF_C"/>
</dbReference>
<dbReference type="AlphaFoldDB" id="A0A1G2CEF0"/>
<evidence type="ECO:0000256" key="1">
    <source>
        <dbReference type="ARBA" id="ARBA00004651"/>
    </source>
</evidence>
<feature type="transmembrane region" description="Helical" evidence="9">
    <location>
        <begin position="279"/>
        <end position="297"/>
    </location>
</feature>
<dbReference type="InterPro" id="IPR054384">
    <property type="entry name" value="SecDF_P1_head"/>
</dbReference>
<evidence type="ECO:0000256" key="6">
    <source>
        <dbReference type="ARBA" id="ARBA00022989"/>
    </source>
</evidence>
<keyword evidence="8 9" id="KW-0472">Membrane</keyword>
<feature type="domain" description="Protein translocase subunit SecDF P1" evidence="11">
    <location>
        <begin position="68"/>
        <end position="125"/>
    </location>
</feature>
<keyword evidence="6 9" id="KW-1133">Transmembrane helix</keyword>
<dbReference type="NCBIfam" id="TIGR00916">
    <property type="entry name" value="2A0604s01"/>
    <property type="match status" value="1"/>
</dbReference>
<reference evidence="13 14" key="1">
    <citation type="journal article" date="2016" name="Nat. Commun.">
        <title>Thousands of microbial genomes shed light on interconnected biogeochemical processes in an aquifer system.</title>
        <authorList>
            <person name="Anantharaman K."/>
            <person name="Brown C.T."/>
            <person name="Hug L.A."/>
            <person name="Sharon I."/>
            <person name="Castelle C.J."/>
            <person name="Probst A.J."/>
            <person name="Thomas B.C."/>
            <person name="Singh A."/>
            <person name="Wilkins M.J."/>
            <person name="Karaoz U."/>
            <person name="Brodie E.L."/>
            <person name="Williams K.H."/>
            <person name="Hubbard S.S."/>
            <person name="Banfield J.F."/>
        </authorList>
    </citation>
    <scope>NUCLEOTIDE SEQUENCE [LARGE SCALE GENOMIC DNA]</scope>
</reference>
<accession>A0A1G2CEF0</accession>
<dbReference type="InterPro" id="IPR005791">
    <property type="entry name" value="SecD"/>
</dbReference>
<proteinExistence type="inferred from homology"/>
<organism evidence="13 14">
    <name type="scientific">Candidatus Liptonbacteria bacterium RIFCSPLOWO2_01_FULL_52_25</name>
    <dbReference type="NCBI Taxonomy" id="1798650"/>
    <lineage>
        <taxon>Bacteria</taxon>
        <taxon>Candidatus Liptoniibacteriota</taxon>
    </lineage>
</organism>
<dbReference type="HAMAP" id="MF_01463_B">
    <property type="entry name" value="SecD_B"/>
    <property type="match status" value="1"/>
</dbReference>
<dbReference type="Gene3D" id="3.30.70.3220">
    <property type="match status" value="1"/>
</dbReference>
<dbReference type="InterPro" id="IPR022813">
    <property type="entry name" value="SecD/SecF_arch_bac"/>
</dbReference>
<dbReference type="InterPro" id="IPR048631">
    <property type="entry name" value="SecD_1st"/>
</dbReference>
<evidence type="ECO:0000256" key="2">
    <source>
        <dbReference type="ARBA" id="ARBA00022448"/>
    </source>
</evidence>
<feature type="transmembrane region" description="Helical" evidence="9">
    <location>
        <begin position="254"/>
        <end position="273"/>
    </location>
</feature>
<evidence type="ECO:0000256" key="5">
    <source>
        <dbReference type="ARBA" id="ARBA00022927"/>
    </source>
</evidence>